<dbReference type="EMBL" id="JAENIL010000072">
    <property type="protein sequence ID" value="MBK1880136.1"/>
    <property type="molecule type" value="Genomic_DNA"/>
</dbReference>
<evidence type="ECO:0000259" key="1">
    <source>
        <dbReference type="Pfam" id="PF01590"/>
    </source>
</evidence>
<organism evidence="2 3">
    <name type="scientific">Pelagicoccus mobilis</name>
    <dbReference type="NCBI Taxonomy" id="415221"/>
    <lineage>
        <taxon>Bacteria</taxon>
        <taxon>Pseudomonadati</taxon>
        <taxon>Verrucomicrobiota</taxon>
        <taxon>Opitutia</taxon>
        <taxon>Puniceicoccales</taxon>
        <taxon>Pelagicoccaceae</taxon>
        <taxon>Pelagicoccus</taxon>
    </lineage>
</organism>
<dbReference type="Pfam" id="PF01590">
    <property type="entry name" value="GAF"/>
    <property type="match status" value="1"/>
</dbReference>
<protein>
    <submittedName>
        <fullName evidence="2">GAF domain-containing protein</fullName>
    </submittedName>
</protein>
<evidence type="ECO:0000313" key="2">
    <source>
        <dbReference type="EMBL" id="MBK1880136.1"/>
    </source>
</evidence>
<comment type="caution">
    <text evidence="2">The sequence shown here is derived from an EMBL/GenBank/DDBJ whole genome shotgun (WGS) entry which is preliminary data.</text>
</comment>
<dbReference type="RefSeq" id="WP_200358764.1">
    <property type="nucleotide sequence ID" value="NZ_JAENIL010000072.1"/>
</dbReference>
<dbReference type="InterPro" id="IPR029016">
    <property type="entry name" value="GAF-like_dom_sf"/>
</dbReference>
<accession>A0A934S0L9</accession>
<keyword evidence="3" id="KW-1185">Reference proteome</keyword>
<dbReference type="InterPro" id="IPR003018">
    <property type="entry name" value="GAF"/>
</dbReference>
<evidence type="ECO:0000313" key="3">
    <source>
        <dbReference type="Proteomes" id="UP000617628"/>
    </source>
</evidence>
<feature type="domain" description="GAF" evidence="1">
    <location>
        <begin position="17"/>
        <end position="153"/>
    </location>
</feature>
<dbReference type="Proteomes" id="UP000617628">
    <property type="component" value="Unassembled WGS sequence"/>
</dbReference>
<sequence>MLKTKQLLADRTKATKEEIFKSVCIDAAEQLDADLTSVWTFNEKKTQIECQLRYDALDETYTSGLVLKKEDYPRYFKAIVEENIVNAPMARTQIATKEFTESYFEPNGIHSLLDFILHDDHVPVGVLCCENRRGVRQWSREDEDFLRSLATLTSFLFFPNLD</sequence>
<gene>
    <name evidence="2" type="ORF">JIN87_24840</name>
</gene>
<name>A0A934S0L9_9BACT</name>
<proteinExistence type="predicted"/>
<dbReference type="Gene3D" id="3.30.450.40">
    <property type="match status" value="1"/>
</dbReference>
<dbReference type="SUPFAM" id="SSF55781">
    <property type="entry name" value="GAF domain-like"/>
    <property type="match status" value="1"/>
</dbReference>
<reference evidence="2" key="1">
    <citation type="submission" date="2021-01" db="EMBL/GenBank/DDBJ databases">
        <title>Modified the classification status of verrucomicrobia.</title>
        <authorList>
            <person name="Feng X."/>
        </authorList>
    </citation>
    <scope>NUCLEOTIDE SEQUENCE</scope>
    <source>
        <strain evidence="2">KCTC 13126</strain>
    </source>
</reference>
<dbReference type="AlphaFoldDB" id="A0A934S0L9"/>